<dbReference type="Proteomes" id="UP001595075">
    <property type="component" value="Unassembled WGS sequence"/>
</dbReference>
<proteinExistence type="predicted"/>
<name>A0ABR4C5T9_9HELO</name>
<keyword evidence="2" id="KW-1185">Reference proteome</keyword>
<gene>
    <name evidence="1" type="ORF">VTL71DRAFT_2977</name>
</gene>
<dbReference type="EMBL" id="JAZHXI010000012">
    <property type="protein sequence ID" value="KAL2065308.1"/>
    <property type="molecule type" value="Genomic_DNA"/>
</dbReference>
<evidence type="ECO:0000313" key="2">
    <source>
        <dbReference type="Proteomes" id="UP001595075"/>
    </source>
</evidence>
<comment type="caution">
    <text evidence="1">The sequence shown here is derived from an EMBL/GenBank/DDBJ whole genome shotgun (WGS) entry which is preliminary data.</text>
</comment>
<sequence length="270" mass="31421">MNPVPNTMADSVPVTSQVKLTRLADILQEIYYQFRRKTFDSPLKNIEYIGGKMTTFDSVGKDILSIEKLLDLCDGTNDELTLLARYGCTQAVALMANMLVYGLKGIDCQVVAVVVKMKEPHRKFIRIDRHGNQDYDDPNHEFFKINVRDGILPRIYALDLSSAQYGYYKPLLLFQDYVDERVLFLKKEVSLVEVDDNYKRLVEEDSDQQQRDRAEDKRVCTNAYFYWIESWEIDAKIDFKDLIGLPEEDFCEGKKSLFEFLEKNLLGIEF</sequence>
<evidence type="ECO:0000313" key="1">
    <source>
        <dbReference type="EMBL" id="KAL2065308.1"/>
    </source>
</evidence>
<reference evidence="1 2" key="1">
    <citation type="journal article" date="2024" name="Commun. Biol.">
        <title>Comparative genomic analysis of thermophilic fungi reveals convergent evolutionary adaptations and gene losses.</title>
        <authorList>
            <person name="Steindorff A.S."/>
            <person name="Aguilar-Pontes M.V."/>
            <person name="Robinson A.J."/>
            <person name="Andreopoulos B."/>
            <person name="LaButti K."/>
            <person name="Kuo A."/>
            <person name="Mondo S."/>
            <person name="Riley R."/>
            <person name="Otillar R."/>
            <person name="Haridas S."/>
            <person name="Lipzen A."/>
            <person name="Grimwood J."/>
            <person name="Schmutz J."/>
            <person name="Clum A."/>
            <person name="Reid I.D."/>
            <person name="Moisan M.C."/>
            <person name="Butler G."/>
            <person name="Nguyen T.T.M."/>
            <person name="Dewar K."/>
            <person name="Conant G."/>
            <person name="Drula E."/>
            <person name="Henrissat B."/>
            <person name="Hansel C."/>
            <person name="Singer S."/>
            <person name="Hutchinson M.I."/>
            <person name="de Vries R.P."/>
            <person name="Natvig D.O."/>
            <person name="Powell A.J."/>
            <person name="Tsang A."/>
            <person name="Grigoriev I.V."/>
        </authorList>
    </citation>
    <scope>NUCLEOTIDE SEQUENCE [LARGE SCALE GENOMIC DNA]</scope>
    <source>
        <strain evidence="1 2">CBS 494.80</strain>
    </source>
</reference>
<organism evidence="1 2">
    <name type="scientific">Oculimacula yallundae</name>
    <dbReference type="NCBI Taxonomy" id="86028"/>
    <lineage>
        <taxon>Eukaryota</taxon>
        <taxon>Fungi</taxon>
        <taxon>Dikarya</taxon>
        <taxon>Ascomycota</taxon>
        <taxon>Pezizomycotina</taxon>
        <taxon>Leotiomycetes</taxon>
        <taxon>Helotiales</taxon>
        <taxon>Ploettnerulaceae</taxon>
        <taxon>Oculimacula</taxon>
    </lineage>
</organism>
<protein>
    <submittedName>
        <fullName evidence="1">Uncharacterized protein</fullName>
    </submittedName>
</protein>
<accession>A0ABR4C5T9</accession>